<evidence type="ECO:0000256" key="1">
    <source>
        <dbReference type="SAM" id="MobiDB-lite"/>
    </source>
</evidence>
<feature type="region of interest" description="Disordered" evidence="1">
    <location>
        <begin position="1"/>
        <end position="32"/>
    </location>
</feature>
<dbReference type="EMBL" id="HG994366">
    <property type="protein sequence ID" value="CAF1878556.1"/>
    <property type="molecule type" value="Genomic_DNA"/>
</dbReference>
<dbReference type="Proteomes" id="UP001295469">
    <property type="component" value="Chromosome C02"/>
</dbReference>
<organism evidence="2">
    <name type="scientific">Brassica napus</name>
    <name type="common">Rape</name>
    <dbReference type="NCBI Taxonomy" id="3708"/>
    <lineage>
        <taxon>Eukaryota</taxon>
        <taxon>Viridiplantae</taxon>
        <taxon>Streptophyta</taxon>
        <taxon>Embryophyta</taxon>
        <taxon>Tracheophyta</taxon>
        <taxon>Spermatophyta</taxon>
        <taxon>Magnoliopsida</taxon>
        <taxon>eudicotyledons</taxon>
        <taxon>Gunneridae</taxon>
        <taxon>Pentapetalae</taxon>
        <taxon>rosids</taxon>
        <taxon>malvids</taxon>
        <taxon>Brassicales</taxon>
        <taxon>Brassicaceae</taxon>
        <taxon>Brassiceae</taxon>
        <taxon>Brassica</taxon>
    </lineage>
</organism>
<name>A0A816JL37_BRANA</name>
<gene>
    <name evidence="2" type="ORF">DARMORV10_C02P01330.1</name>
</gene>
<accession>A0A816JL37</accession>
<feature type="compositionally biased region" description="Low complexity" evidence="1">
    <location>
        <begin position="1"/>
        <end position="27"/>
    </location>
</feature>
<dbReference type="AlphaFoldDB" id="A0A816JL37"/>
<sequence length="210" mass="23506">MFSKKATSSKGSSSKGSSSKGSNSEGSTTDHSPIVVNTVWDQDNAKLPPSPYQITNLRGFIEMPLKRINPRFQLGELVATGSKNLFFPPDIEYRRLSRRNMLCEGDPRSPNCYDFIVEDDDSNEVKVMRNTDIADMEIIKDIILRAHGKEKHILILAGDKDYLHLIQQFTLGTGITFMLAVNDVADPRLLNAPCTILRWNSVVYGQNPFA</sequence>
<reference evidence="2" key="1">
    <citation type="submission" date="2021-01" db="EMBL/GenBank/DDBJ databases">
        <authorList>
            <consortium name="Genoscope - CEA"/>
            <person name="William W."/>
        </authorList>
    </citation>
    <scope>NUCLEOTIDE SEQUENCE</scope>
</reference>
<evidence type="ECO:0000313" key="2">
    <source>
        <dbReference type="EMBL" id="CAF1878556.1"/>
    </source>
</evidence>
<protein>
    <submittedName>
        <fullName evidence="2">(rape) hypothetical protein</fullName>
    </submittedName>
</protein>
<proteinExistence type="predicted"/>